<dbReference type="SUPFAM" id="SSF55785">
    <property type="entry name" value="PYP-like sensor domain (PAS domain)"/>
    <property type="match status" value="1"/>
</dbReference>
<geneLocation type="plasmid" evidence="1 2">
    <name>IRBL74_p</name>
</geneLocation>
<dbReference type="HOGENOM" id="CLU_116268_0_0_5"/>
<dbReference type="RefSeq" id="WP_022557530.1">
    <property type="nucleotide sequence ID" value="NC_022536.1"/>
</dbReference>
<dbReference type="AlphaFoldDB" id="U4Q4L9"/>
<dbReference type="InterPro" id="IPR035965">
    <property type="entry name" value="PAS-like_dom_sf"/>
</dbReference>
<name>U4Q4L9_9HYPH</name>
<reference evidence="1 2" key="1">
    <citation type="journal article" date="2013" name="Genome Announc.">
        <title>Complete Genome Sequence of the Sesbania Symbiont and Rice Growth-Promoting Endophyte Rhizobium sp. Strain IRBG74.</title>
        <authorList>
            <person name="Crook M.B."/>
            <person name="Mitra S."/>
            <person name="Ane J.M."/>
            <person name="Sadowsky M.J."/>
            <person name="Gyaneshwar P."/>
        </authorList>
    </citation>
    <scope>NUCLEOTIDE SEQUENCE [LARGE SCALE GENOMIC DNA]</scope>
    <source>
        <strain evidence="1 2">IRBG74</strain>
        <plasmid evidence="2">IRBL74_p</plasmid>
    </source>
</reference>
<keyword evidence="1" id="KW-0614">Plasmid</keyword>
<dbReference type="KEGG" id="rir:BN877_p0516"/>
<sequence>MEPKGDGRVWRLVPGTIARKINVLQGAADGWGYKSMKQPHMQVAQVLMKGAGFYSWCLRENSLTADKAFAQIYEIDEGELARGVPVEFILERIVEEDRPRLAARIHEVILGGEPLVSPYAIECPSGRRKSLLSMGSCSRDLDNLPSIYSGVVLIEQTAETKLETGHLESQITSAIKIARNAGLELTERYLFSALRSMSSSELQT</sequence>
<proteinExistence type="predicted"/>
<evidence type="ECO:0000313" key="2">
    <source>
        <dbReference type="Proteomes" id="UP000016944"/>
    </source>
</evidence>
<dbReference type="Gene3D" id="3.30.450.20">
    <property type="entry name" value="PAS domain"/>
    <property type="match status" value="1"/>
</dbReference>
<protein>
    <recommendedName>
        <fullName evidence="3">PAS domain-containing protein</fullName>
    </recommendedName>
</protein>
<gene>
    <name evidence="1" type="ORF">BN877_p0516</name>
</gene>
<dbReference type="Proteomes" id="UP000016944">
    <property type="component" value="Plasmid IRBL74_p"/>
</dbReference>
<organism evidence="1 2">
    <name type="scientific">Agrobacterium pusense</name>
    <dbReference type="NCBI Taxonomy" id="648995"/>
    <lineage>
        <taxon>Bacteria</taxon>
        <taxon>Pseudomonadati</taxon>
        <taxon>Pseudomonadota</taxon>
        <taxon>Alphaproteobacteria</taxon>
        <taxon>Hyphomicrobiales</taxon>
        <taxon>Rhizobiaceae</taxon>
        <taxon>Rhizobium/Agrobacterium group</taxon>
        <taxon>Agrobacterium</taxon>
    </lineage>
</organism>
<accession>U4Q4L9</accession>
<evidence type="ECO:0000313" key="1">
    <source>
        <dbReference type="EMBL" id="CDI12234.1"/>
    </source>
</evidence>
<dbReference type="EMBL" id="HG518324">
    <property type="protein sequence ID" value="CDI12234.1"/>
    <property type="molecule type" value="Genomic_DNA"/>
</dbReference>
<evidence type="ECO:0008006" key="3">
    <source>
        <dbReference type="Google" id="ProtNLM"/>
    </source>
</evidence>